<evidence type="ECO:0000256" key="3">
    <source>
        <dbReference type="ARBA" id="ARBA00022840"/>
    </source>
</evidence>
<dbReference type="GO" id="GO:0005886">
    <property type="term" value="C:plasma membrane"/>
    <property type="evidence" value="ECO:0007669"/>
    <property type="project" value="TreeGrafter"/>
</dbReference>
<sequence>MSRLRLEGVTRRFGGLVAVDNVSFDVPAEGVTAVIGPNGAGKTTLFSLISGFLPPSAGKITFDGQDITGHAPQSIAARGLVRTFQLVKLFEDLSVLDNVKVGCHLHGKAGLFSALLRPASARREEAQVEARARDLLAFTGLAALADEPASALPYGRQRMLELARAMAAGPKLILLDEPAAGLNAEESAALSRIIRRIADDGTTVLLIEHDMTLVMNTADRVVVVDFGRKIAQGTPAQVRADPAVIAAYLGAPEPSDTESPSAQETAHG</sequence>
<name>A0A1H5Z3L2_9HYPH</name>
<proteinExistence type="predicted"/>
<keyword evidence="6" id="KW-1185">Reference proteome</keyword>
<keyword evidence="3 5" id="KW-0067">ATP-binding</keyword>
<dbReference type="GO" id="GO:1903806">
    <property type="term" value="P:L-isoleucine import across plasma membrane"/>
    <property type="evidence" value="ECO:0007669"/>
    <property type="project" value="TreeGrafter"/>
</dbReference>
<dbReference type="Gene3D" id="3.40.50.300">
    <property type="entry name" value="P-loop containing nucleotide triphosphate hydrolases"/>
    <property type="match status" value="1"/>
</dbReference>
<dbReference type="GO" id="GO:1903805">
    <property type="term" value="P:L-valine import across plasma membrane"/>
    <property type="evidence" value="ECO:0007669"/>
    <property type="project" value="TreeGrafter"/>
</dbReference>
<keyword evidence="1" id="KW-0813">Transport</keyword>
<dbReference type="AlphaFoldDB" id="A0A1H5Z3L2"/>
<keyword evidence="2" id="KW-0547">Nucleotide-binding</keyword>
<dbReference type="PANTHER" id="PTHR45772">
    <property type="entry name" value="CONSERVED COMPONENT OF ABC TRANSPORTER FOR NATURAL AMINO ACIDS-RELATED"/>
    <property type="match status" value="1"/>
</dbReference>
<feature type="domain" description="ABC transporter" evidence="4">
    <location>
        <begin position="4"/>
        <end position="251"/>
    </location>
</feature>
<dbReference type="Pfam" id="PF12399">
    <property type="entry name" value="BCA_ABC_TP_C"/>
    <property type="match status" value="1"/>
</dbReference>
<dbReference type="InterPro" id="IPR003593">
    <property type="entry name" value="AAA+_ATPase"/>
</dbReference>
<dbReference type="FunFam" id="3.40.50.300:FF:000421">
    <property type="entry name" value="Branched-chain amino acid ABC transporter ATP-binding protein"/>
    <property type="match status" value="1"/>
</dbReference>
<protein>
    <submittedName>
        <fullName evidence="5">Amino acid/amide ABC transporter ATP-binding protein 1, HAAT family</fullName>
    </submittedName>
</protein>
<dbReference type="SMART" id="SM00382">
    <property type="entry name" value="AAA"/>
    <property type="match status" value="1"/>
</dbReference>
<reference evidence="5 6" key="1">
    <citation type="submission" date="2016-10" db="EMBL/GenBank/DDBJ databases">
        <authorList>
            <person name="de Groot N.N."/>
        </authorList>
    </citation>
    <scope>NUCLEOTIDE SEQUENCE [LARGE SCALE GENOMIC DNA]</scope>
    <source>
        <strain evidence="5 6">DSM 26656</strain>
    </source>
</reference>
<evidence type="ECO:0000256" key="2">
    <source>
        <dbReference type="ARBA" id="ARBA00022741"/>
    </source>
</evidence>
<accession>A0A1H5Z3L2</accession>
<dbReference type="GO" id="GO:0005524">
    <property type="term" value="F:ATP binding"/>
    <property type="evidence" value="ECO:0007669"/>
    <property type="project" value="UniProtKB-KW"/>
</dbReference>
<dbReference type="SUPFAM" id="SSF52540">
    <property type="entry name" value="P-loop containing nucleoside triphosphate hydrolases"/>
    <property type="match status" value="1"/>
</dbReference>
<dbReference type="OrthoDB" id="9779872at2"/>
<dbReference type="Pfam" id="PF00005">
    <property type="entry name" value="ABC_tran"/>
    <property type="match status" value="1"/>
</dbReference>
<dbReference type="RefSeq" id="WP_103872683.1">
    <property type="nucleotide sequence ID" value="NZ_FNUY01000004.1"/>
</dbReference>
<dbReference type="Proteomes" id="UP000236743">
    <property type="component" value="Unassembled WGS sequence"/>
</dbReference>
<dbReference type="GO" id="GO:0005304">
    <property type="term" value="F:L-valine transmembrane transporter activity"/>
    <property type="evidence" value="ECO:0007669"/>
    <property type="project" value="TreeGrafter"/>
</dbReference>
<dbReference type="EMBL" id="FNUY01000004">
    <property type="protein sequence ID" value="SEG31169.1"/>
    <property type="molecule type" value="Genomic_DNA"/>
</dbReference>
<dbReference type="CDD" id="cd03219">
    <property type="entry name" value="ABC_Mj1267_LivG_branched"/>
    <property type="match status" value="1"/>
</dbReference>
<evidence type="ECO:0000256" key="1">
    <source>
        <dbReference type="ARBA" id="ARBA00022448"/>
    </source>
</evidence>
<evidence type="ECO:0000313" key="5">
    <source>
        <dbReference type="EMBL" id="SEG31169.1"/>
    </source>
</evidence>
<dbReference type="GO" id="GO:0016887">
    <property type="term" value="F:ATP hydrolysis activity"/>
    <property type="evidence" value="ECO:0007669"/>
    <property type="project" value="InterPro"/>
</dbReference>
<dbReference type="InterPro" id="IPR003439">
    <property type="entry name" value="ABC_transporter-like_ATP-bd"/>
</dbReference>
<dbReference type="GO" id="GO:0042941">
    <property type="term" value="P:D-alanine transmembrane transport"/>
    <property type="evidence" value="ECO:0007669"/>
    <property type="project" value="TreeGrafter"/>
</dbReference>
<dbReference type="InterPro" id="IPR051120">
    <property type="entry name" value="ABC_AA/LPS_Transport"/>
</dbReference>
<gene>
    <name evidence="5" type="ORF">SAMN04488115_104247</name>
</gene>
<evidence type="ECO:0000259" key="4">
    <source>
        <dbReference type="PROSITE" id="PS50893"/>
    </source>
</evidence>
<dbReference type="InterPro" id="IPR027417">
    <property type="entry name" value="P-loop_NTPase"/>
</dbReference>
<dbReference type="GO" id="GO:0015188">
    <property type="term" value="F:L-isoleucine transmembrane transporter activity"/>
    <property type="evidence" value="ECO:0007669"/>
    <property type="project" value="TreeGrafter"/>
</dbReference>
<dbReference type="GO" id="GO:0015192">
    <property type="term" value="F:L-phenylalanine transmembrane transporter activity"/>
    <property type="evidence" value="ECO:0007669"/>
    <property type="project" value="TreeGrafter"/>
</dbReference>
<dbReference type="InterPro" id="IPR032823">
    <property type="entry name" value="BCA_ABC_TP_C"/>
</dbReference>
<organism evidence="5 6">
    <name type="scientific">Bosea lathyri</name>
    <dbReference type="NCBI Taxonomy" id="1036778"/>
    <lineage>
        <taxon>Bacteria</taxon>
        <taxon>Pseudomonadati</taxon>
        <taxon>Pseudomonadota</taxon>
        <taxon>Alphaproteobacteria</taxon>
        <taxon>Hyphomicrobiales</taxon>
        <taxon>Boseaceae</taxon>
        <taxon>Bosea</taxon>
    </lineage>
</organism>
<dbReference type="GO" id="GO:0015808">
    <property type="term" value="P:L-alanine transport"/>
    <property type="evidence" value="ECO:0007669"/>
    <property type="project" value="TreeGrafter"/>
</dbReference>
<evidence type="ECO:0000313" key="6">
    <source>
        <dbReference type="Proteomes" id="UP000236743"/>
    </source>
</evidence>
<dbReference type="PROSITE" id="PS50893">
    <property type="entry name" value="ABC_TRANSPORTER_2"/>
    <property type="match status" value="1"/>
</dbReference>
<dbReference type="PANTHER" id="PTHR45772:SF7">
    <property type="entry name" value="AMINO ACID ABC TRANSPORTER ATP-BINDING PROTEIN"/>
    <property type="match status" value="1"/>
</dbReference>